<evidence type="ECO:0000256" key="1">
    <source>
        <dbReference type="ARBA" id="ARBA00022741"/>
    </source>
</evidence>
<feature type="compositionally biased region" description="Low complexity" evidence="4">
    <location>
        <begin position="304"/>
        <end position="325"/>
    </location>
</feature>
<dbReference type="PANTHER" id="PTHR11353">
    <property type="entry name" value="CHAPERONIN"/>
    <property type="match status" value="1"/>
</dbReference>
<dbReference type="Pfam" id="PF00118">
    <property type="entry name" value="Cpn60_TCP1"/>
    <property type="match status" value="1"/>
</dbReference>
<feature type="non-terminal residue" evidence="5">
    <location>
        <position position="325"/>
    </location>
</feature>
<accession>A0ABN9X195</accession>
<gene>
    <name evidence="5" type="ORF">PCOR1329_LOCUS72502</name>
</gene>
<dbReference type="EMBL" id="CAUYUJ010019697">
    <property type="protein sequence ID" value="CAK0893008.1"/>
    <property type="molecule type" value="Genomic_DNA"/>
</dbReference>
<reference evidence="5" key="1">
    <citation type="submission" date="2023-10" db="EMBL/GenBank/DDBJ databases">
        <authorList>
            <person name="Chen Y."/>
            <person name="Shah S."/>
            <person name="Dougan E. K."/>
            <person name="Thang M."/>
            <person name="Chan C."/>
        </authorList>
    </citation>
    <scope>NUCLEOTIDE SEQUENCE [LARGE SCALE GENOMIC DNA]</scope>
</reference>
<keyword evidence="3" id="KW-0143">Chaperone</keyword>
<dbReference type="InterPro" id="IPR002423">
    <property type="entry name" value="Cpn60/GroEL/TCP-1"/>
</dbReference>
<dbReference type="InterPro" id="IPR017998">
    <property type="entry name" value="Chaperone_TCP-1"/>
</dbReference>
<sequence>MALLRDSGIAVLPFLAAFEEKIEQLRANKTHKGCVCVQETRVVHGGGCCEMAMSKSIMEKLSHVEGKEQMAMEAFGKALQQIPTILADNSGYDSAELVGQLRAAHARGQSSHGIEFTTGTVADMAPLGIMESYRSKLSQLCSAAEAAEMIIRVDNVIKNAPRQRDAACGAAQAKASNKETSSPKGGSRYSAGLVPNSRCSPRRWLRSQLAMLSPAGDASDMEAKAQRLADAAAAAAMRRAELNTARLAAVAEAARSLLARHGSQRPARCGAADAGSREWLAEAEGLLAALEDVDEITRRQQRQAAHAPPGPAAGDAAAAGGAASE</sequence>
<dbReference type="Gene3D" id="1.10.560.10">
    <property type="entry name" value="GroEL-like equatorial domain"/>
    <property type="match status" value="1"/>
</dbReference>
<keyword evidence="1" id="KW-0547">Nucleotide-binding</keyword>
<dbReference type="InterPro" id="IPR027413">
    <property type="entry name" value="GROEL-like_equatorial_sf"/>
</dbReference>
<evidence type="ECO:0000256" key="4">
    <source>
        <dbReference type="SAM" id="MobiDB-lite"/>
    </source>
</evidence>
<keyword evidence="6" id="KW-1185">Reference proteome</keyword>
<evidence type="ECO:0008006" key="7">
    <source>
        <dbReference type="Google" id="ProtNLM"/>
    </source>
</evidence>
<protein>
    <recommendedName>
        <fullName evidence="7">T-complex protein 1 subunit beta</fullName>
    </recommendedName>
</protein>
<keyword evidence="2" id="KW-0067">ATP-binding</keyword>
<dbReference type="Proteomes" id="UP001189429">
    <property type="component" value="Unassembled WGS sequence"/>
</dbReference>
<name>A0ABN9X195_9DINO</name>
<feature type="compositionally biased region" description="Polar residues" evidence="4">
    <location>
        <begin position="174"/>
        <end position="184"/>
    </location>
</feature>
<organism evidence="5 6">
    <name type="scientific">Prorocentrum cordatum</name>
    <dbReference type="NCBI Taxonomy" id="2364126"/>
    <lineage>
        <taxon>Eukaryota</taxon>
        <taxon>Sar</taxon>
        <taxon>Alveolata</taxon>
        <taxon>Dinophyceae</taxon>
        <taxon>Prorocentrales</taxon>
        <taxon>Prorocentraceae</taxon>
        <taxon>Prorocentrum</taxon>
    </lineage>
</organism>
<comment type="caution">
    <text evidence="5">The sequence shown here is derived from an EMBL/GenBank/DDBJ whole genome shotgun (WGS) entry which is preliminary data.</text>
</comment>
<evidence type="ECO:0000313" key="6">
    <source>
        <dbReference type="Proteomes" id="UP001189429"/>
    </source>
</evidence>
<feature type="region of interest" description="Disordered" evidence="4">
    <location>
        <begin position="168"/>
        <end position="193"/>
    </location>
</feature>
<evidence type="ECO:0000256" key="3">
    <source>
        <dbReference type="ARBA" id="ARBA00023186"/>
    </source>
</evidence>
<proteinExistence type="predicted"/>
<dbReference type="SUPFAM" id="SSF48592">
    <property type="entry name" value="GroEL equatorial domain-like"/>
    <property type="match status" value="1"/>
</dbReference>
<evidence type="ECO:0000256" key="2">
    <source>
        <dbReference type="ARBA" id="ARBA00022840"/>
    </source>
</evidence>
<feature type="region of interest" description="Disordered" evidence="4">
    <location>
        <begin position="297"/>
        <end position="325"/>
    </location>
</feature>
<evidence type="ECO:0000313" key="5">
    <source>
        <dbReference type="EMBL" id="CAK0893008.1"/>
    </source>
</evidence>